<evidence type="ECO:0000313" key="2">
    <source>
        <dbReference type="EMBL" id="SFJ63458.1"/>
    </source>
</evidence>
<dbReference type="Gene3D" id="1.25.40.10">
    <property type="entry name" value="Tetratricopeptide repeat domain"/>
    <property type="match status" value="1"/>
</dbReference>
<organism evidence="2 3">
    <name type="scientific">Desulfomicrobium apsheronum</name>
    <dbReference type="NCBI Taxonomy" id="52560"/>
    <lineage>
        <taxon>Bacteria</taxon>
        <taxon>Pseudomonadati</taxon>
        <taxon>Thermodesulfobacteriota</taxon>
        <taxon>Desulfovibrionia</taxon>
        <taxon>Desulfovibrionales</taxon>
        <taxon>Desulfomicrobiaceae</taxon>
        <taxon>Desulfomicrobium</taxon>
    </lineage>
</organism>
<dbReference type="InterPro" id="IPR029063">
    <property type="entry name" value="SAM-dependent_MTases_sf"/>
</dbReference>
<accession>A0A1I3SX83</accession>
<name>A0A1I3SX83_9BACT</name>
<protein>
    <submittedName>
        <fullName evidence="2">Methyltransferase, FkbM family</fullName>
    </submittedName>
</protein>
<dbReference type="NCBIfam" id="TIGR01444">
    <property type="entry name" value="fkbM_fam"/>
    <property type="match status" value="1"/>
</dbReference>
<reference evidence="3" key="1">
    <citation type="submission" date="2016-10" db="EMBL/GenBank/DDBJ databases">
        <authorList>
            <person name="Varghese N."/>
            <person name="Submissions S."/>
        </authorList>
    </citation>
    <scope>NUCLEOTIDE SEQUENCE [LARGE SCALE GENOMIC DNA]</scope>
    <source>
        <strain evidence="3">DSM 5918</strain>
    </source>
</reference>
<dbReference type="Proteomes" id="UP000198635">
    <property type="component" value="Unassembled WGS sequence"/>
</dbReference>
<dbReference type="Gene3D" id="3.40.50.150">
    <property type="entry name" value="Vaccinia Virus protein VP39"/>
    <property type="match status" value="1"/>
</dbReference>
<dbReference type="InterPro" id="IPR052514">
    <property type="entry name" value="SAM-dependent_MTase"/>
</dbReference>
<sequence length="495" mass="55357">MTAKSSTDQEDALVRQSRGDEVAALETTVVPYDENLLERVRIQWQFGDWQSLCKLSREAIQHHPDRAKLALLAAASRLQTGYDAEARQYIRLAQDWGVGRKLLSRILISGVHNSLGCAAAVGNQPQRALQHFEKALVVGTPSADTRLMMRARASEQFSKLGLKFPENSDESLDTKFKRNSRIPFSVGQLYSPPPISIDMFFSEREGDRARSLENVKKRLDKINDTETFPELTWVSVEHRSNTFFFTHFSGDYIPAKMAEKSQFYESLFLNLLARLHQPGKVIVDGGANIGNHTIFFAGVIGAPVIAFEPQPFNHSFLITNICLNCLDEKVDVRKVALGDHVGHISLFQALPGNFGSFTADMALVKQKDGDDYFVTPFDVQVSTLDVELADFEEAISIIKLDLEGMELDALRGARRVIAKSLPVIAVECFTLSMFQEINALLKAFGYFVIDSANATPTFIFLTRRNLHHVEMLSKYLEMSSVGKFSSNSSFNEKAS</sequence>
<dbReference type="GO" id="GO:0032259">
    <property type="term" value="P:methylation"/>
    <property type="evidence" value="ECO:0007669"/>
    <property type="project" value="UniProtKB-KW"/>
</dbReference>
<gene>
    <name evidence="2" type="ORF">SAMN04488082_1054</name>
</gene>
<dbReference type="InterPro" id="IPR011990">
    <property type="entry name" value="TPR-like_helical_dom_sf"/>
</dbReference>
<dbReference type="OrthoDB" id="5329963at2"/>
<dbReference type="RefSeq" id="WP_092373396.1">
    <property type="nucleotide sequence ID" value="NZ_FORX01000005.1"/>
</dbReference>
<dbReference type="PANTHER" id="PTHR34203">
    <property type="entry name" value="METHYLTRANSFERASE, FKBM FAMILY PROTEIN"/>
    <property type="match status" value="1"/>
</dbReference>
<proteinExistence type="predicted"/>
<keyword evidence="2" id="KW-0489">Methyltransferase</keyword>
<dbReference type="PANTHER" id="PTHR34203:SF15">
    <property type="entry name" value="SLL1173 PROTEIN"/>
    <property type="match status" value="1"/>
</dbReference>
<dbReference type="SUPFAM" id="SSF48452">
    <property type="entry name" value="TPR-like"/>
    <property type="match status" value="1"/>
</dbReference>
<dbReference type="InterPro" id="IPR006342">
    <property type="entry name" value="FkbM_mtfrase"/>
</dbReference>
<evidence type="ECO:0000259" key="1">
    <source>
        <dbReference type="Pfam" id="PF05050"/>
    </source>
</evidence>
<dbReference type="SUPFAM" id="SSF53335">
    <property type="entry name" value="S-adenosyl-L-methionine-dependent methyltransferases"/>
    <property type="match status" value="1"/>
</dbReference>
<dbReference type="Pfam" id="PF05050">
    <property type="entry name" value="Methyltransf_21"/>
    <property type="match status" value="1"/>
</dbReference>
<keyword evidence="2" id="KW-0808">Transferase</keyword>
<dbReference type="EMBL" id="FORX01000005">
    <property type="protein sequence ID" value="SFJ63458.1"/>
    <property type="molecule type" value="Genomic_DNA"/>
</dbReference>
<keyword evidence="3" id="KW-1185">Reference proteome</keyword>
<feature type="domain" description="Methyltransferase FkbM" evidence="1">
    <location>
        <begin position="284"/>
        <end position="446"/>
    </location>
</feature>
<dbReference type="GO" id="GO:0008168">
    <property type="term" value="F:methyltransferase activity"/>
    <property type="evidence" value="ECO:0007669"/>
    <property type="project" value="UniProtKB-KW"/>
</dbReference>
<dbReference type="STRING" id="52560.SAMN04488082_1054"/>
<evidence type="ECO:0000313" key="3">
    <source>
        <dbReference type="Proteomes" id="UP000198635"/>
    </source>
</evidence>
<dbReference type="AlphaFoldDB" id="A0A1I3SX83"/>